<evidence type="ECO:0000313" key="1">
    <source>
        <dbReference type="EMBL" id="KAK8067755.1"/>
    </source>
</evidence>
<evidence type="ECO:0000313" key="2">
    <source>
        <dbReference type="Proteomes" id="UP001446871"/>
    </source>
</evidence>
<reference evidence="1 2" key="1">
    <citation type="submission" date="2023-01" db="EMBL/GenBank/DDBJ databases">
        <title>Analysis of 21 Apiospora genomes using comparative genomics revels a genus with tremendous synthesis potential of carbohydrate active enzymes and secondary metabolites.</title>
        <authorList>
            <person name="Sorensen T."/>
        </authorList>
    </citation>
    <scope>NUCLEOTIDE SEQUENCE [LARGE SCALE GENOMIC DNA]</scope>
    <source>
        <strain evidence="1 2">CBS 83171</strain>
    </source>
</reference>
<accession>A0ABR1V978</accession>
<protein>
    <submittedName>
        <fullName evidence="1">Uncharacterized protein</fullName>
    </submittedName>
</protein>
<dbReference type="EMBL" id="JAQQWM010000004">
    <property type="protein sequence ID" value="KAK8067755.1"/>
    <property type="molecule type" value="Genomic_DNA"/>
</dbReference>
<dbReference type="Proteomes" id="UP001446871">
    <property type="component" value="Unassembled WGS sequence"/>
</dbReference>
<comment type="caution">
    <text evidence="1">The sequence shown here is derived from an EMBL/GenBank/DDBJ whole genome shotgun (WGS) entry which is preliminary data.</text>
</comment>
<gene>
    <name evidence="1" type="ORF">PG996_006867</name>
</gene>
<proteinExistence type="predicted"/>
<organism evidence="1 2">
    <name type="scientific">Apiospora saccharicola</name>
    <dbReference type="NCBI Taxonomy" id="335842"/>
    <lineage>
        <taxon>Eukaryota</taxon>
        <taxon>Fungi</taxon>
        <taxon>Dikarya</taxon>
        <taxon>Ascomycota</taxon>
        <taxon>Pezizomycotina</taxon>
        <taxon>Sordariomycetes</taxon>
        <taxon>Xylariomycetidae</taxon>
        <taxon>Amphisphaeriales</taxon>
        <taxon>Apiosporaceae</taxon>
        <taxon>Apiospora</taxon>
    </lineage>
</organism>
<name>A0ABR1V978_9PEZI</name>
<sequence>MDTESSTPPPQGRMVPETIVYACNHTESFSELEPTVRDIYRRLVELNLTEPPGMLSYLQQHCSFCKGVAVDEELRGIARGEWFRMVRQPLEAHKWGCKDRVSLMLMFHLTLLNLRSESLQERFLEPSQDFYLDALAVFRHWCKTVAFGMNTDEDPQALTRLLAVIEDVYGRFIHQEVQALVELYHRQRHQLLIRSWDMTQVWPTTETDLSVAFMDAVDRLRTFSLVNREYPVDFTTAIDDVCDAASAWSASLLGPPQKSDMKVHILKPVLETEVGNRTSLSMSDVDSLRNLIETVNLETMRFKIELYQFYPMRGDSRIIRNAPQAITLLDRLDALVARAEMLFPLEARLREEWDRWVDFVQPFAERHHSDREGRGITESAAVPMDL</sequence>
<keyword evidence="2" id="KW-1185">Reference proteome</keyword>